<evidence type="ECO:0000313" key="7">
    <source>
        <dbReference type="EMBL" id="GAA5534904.1"/>
    </source>
</evidence>
<gene>
    <name evidence="5" type="primary">vapC</name>
    <name evidence="7" type="ORF">Dalu01_03320</name>
</gene>
<feature type="domain" description="PIN" evidence="6">
    <location>
        <begin position="7"/>
        <end position="142"/>
    </location>
</feature>
<evidence type="ECO:0000256" key="5">
    <source>
        <dbReference type="HAMAP-Rule" id="MF_00265"/>
    </source>
</evidence>
<evidence type="ECO:0000256" key="4">
    <source>
        <dbReference type="ARBA" id="ARBA00022801"/>
    </source>
</evidence>
<dbReference type="InterPro" id="IPR002716">
    <property type="entry name" value="PIN_dom"/>
</dbReference>
<dbReference type="RefSeq" id="WP_345457229.1">
    <property type="nucleotide sequence ID" value="NZ_BAABRV010000011.1"/>
</dbReference>
<dbReference type="InterPro" id="IPR029060">
    <property type="entry name" value="PIN-like_dom_sf"/>
</dbReference>
<keyword evidence="4 5" id="KW-0378">Hydrolase</keyword>
<evidence type="ECO:0000259" key="6">
    <source>
        <dbReference type="Pfam" id="PF01850"/>
    </source>
</evidence>
<comment type="caution">
    <text evidence="7">The sequence shown here is derived from an EMBL/GenBank/DDBJ whole genome shotgun (WGS) entry which is preliminary data.</text>
</comment>
<comment type="function">
    <text evidence="5">Toxic component of a toxin-antitoxin (TA) system. An RNase.</text>
</comment>
<comment type="cofactor">
    <cofactor evidence="5">
        <name>Mg(2+)</name>
        <dbReference type="ChEBI" id="CHEBI:18420"/>
    </cofactor>
</comment>
<comment type="similarity">
    <text evidence="5">Belongs to the PINc/VapC protein family.</text>
</comment>
<keyword evidence="3 5" id="KW-0479">Metal-binding</keyword>
<feature type="binding site" evidence="5">
    <location>
        <position position="9"/>
    </location>
    <ligand>
        <name>Mg(2+)</name>
        <dbReference type="ChEBI" id="CHEBI:18420"/>
    </ligand>
</feature>
<evidence type="ECO:0000256" key="1">
    <source>
        <dbReference type="ARBA" id="ARBA00022649"/>
    </source>
</evidence>
<keyword evidence="5" id="KW-0460">Magnesium</keyword>
<proteinExistence type="inferred from homology"/>
<evidence type="ECO:0000313" key="8">
    <source>
        <dbReference type="Proteomes" id="UP001404956"/>
    </source>
</evidence>
<keyword evidence="8" id="KW-1185">Reference proteome</keyword>
<name>A0ABP9XHQ5_9DEIO</name>
<dbReference type="Gene3D" id="3.40.50.1010">
    <property type="entry name" value="5'-nuclease"/>
    <property type="match status" value="1"/>
</dbReference>
<protein>
    <recommendedName>
        <fullName evidence="5">Ribonuclease VapC</fullName>
        <shortName evidence="5">RNase VapC</shortName>
        <ecNumber evidence="5">3.1.-.-</ecNumber>
    </recommendedName>
    <alternativeName>
        <fullName evidence="5">Toxin VapC</fullName>
    </alternativeName>
</protein>
<evidence type="ECO:0000256" key="2">
    <source>
        <dbReference type="ARBA" id="ARBA00022722"/>
    </source>
</evidence>
<organism evidence="7 8">
    <name type="scientific">Deinococcus aluminii</name>
    <dbReference type="NCBI Taxonomy" id="1656885"/>
    <lineage>
        <taxon>Bacteria</taxon>
        <taxon>Thermotogati</taxon>
        <taxon>Deinococcota</taxon>
        <taxon>Deinococci</taxon>
        <taxon>Deinococcales</taxon>
        <taxon>Deinococcaceae</taxon>
        <taxon>Deinococcus</taxon>
    </lineage>
</organism>
<dbReference type="Proteomes" id="UP001404956">
    <property type="component" value="Unassembled WGS sequence"/>
</dbReference>
<accession>A0ABP9XHQ5</accession>
<dbReference type="InterPro" id="IPR022907">
    <property type="entry name" value="VapC_family"/>
</dbReference>
<dbReference type="Pfam" id="PF01850">
    <property type="entry name" value="PIN"/>
    <property type="match status" value="1"/>
</dbReference>
<keyword evidence="5" id="KW-0800">Toxin</keyword>
<reference evidence="7 8" key="1">
    <citation type="submission" date="2024-02" db="EMBL/GenBank/DDBJ databases">
        <title>Deinococcus aluminii NBRC 112889.</title>
        <authorList>
            <person name="Ichikawa N."/>
            <person name="Katano-Makiyama Y."/>
            <person name="Hidaka K."/>
        </authorList>
    </citation>
    <scope>NUCLEOTIDE SEQUENCE [LARGE SCALE GENOMIC DNA]</scope>
    <source>
        <strain evidence="7 8">NBRC 112889</strain>
    </source>
</reference>
<dbReference type="HAMAP" id="MF_00265">
    <property type="entry name" value="VapC_Nob1"/>
    <property type="match status" value="1"/>
</dbReference>
<dbReference type="CDD" id="cd09874">
    <property type="entry name" value="PIN_MT3492-like"/>
    <property type="match status" value="1"/>
</dbReference>
<sequence length="154" mass="17021">MSEPPLFLDTSALLRAYLTREPLSAFVLEKMRAAPLVIVSLLAHPEVTSALTQRQHRDHSARLSTAQVSTLLADFEHDWETLAVVELTQAVTRRASLLVREYPEVGLRALDALHLACALEAREVYGSLSFLTFDARQSQVAEALGFERPAPPSV</sequence>
<keyword evidence="2 5" id="KW-0540">Nuclease</keyword>
<dbReference type="SUPFAM" id="SSF88723">
    <property type="entry name" value="PIN domain-like"/>
    <property type="match status" value="1"/>
</dbReference>
<keyword evidence="1 5" id="KW-1277">Toxin-antitoxin system</keyword>
<dbReference type="EMBL" id="BAABRV010000011">
    <property type="protein sequence ID" value="GAA5534904.1"/>
    <property type="molecule type" value="Genomic_DNA"/>
</dbReference>
<evidence type="ECO:0000256" key="3">
    <source>
        <dbReference type="ARBA" id="ARBA00022723"/>
    </source>
</evidence>
<dbReference type="EC" id="3.1.-.-" evidence="5"/>
<feature type="binding site" evidence="5">
    <location>
        <position position="111"/>
    </location>
    <ligand>
        <name>Mg(2+)</name>
        <dbReference type="ChEBI" id="CHEBI:18420"/>
    </ligand>
</feature>